<evidence type="ECO:0000256" key="1">
    <source>
        <dbReference type="SAM" id="Coils"/>
    </source>
</evidence>
<gene>
    <name evidence="3" type="ORF">PBY51_017010</name>
</gene>
<feature type="region of interest" description="Disordered" evidence="2">
    <location>
        <begin position="42"/>
        <end position="67"/>
    </location>
</feature>
<dbReference type="AlphaFoldDB" id="A0AAN8A9E3"/>
<feature type="compositionally biased region" description="Basic and acidic residues" evidence="2">
    <location>
        <begin position="390"/>
        <end position="403"/>
    </location>
</feature>
<sequence length="435" mass="48956">MSDRYVEILKDSRLSWNNFPSGRQLLRTPPLAGVKQQLDFCSEDSGEEHEEPRLNMEADSSYQDHNDPNVTFDYNKMLTKTEPDDPGTMLKGMKGYQLTETDSEFIEKMKGEKAIKKLQGDLKEVQRLLNKELMPLELALASREKAQADLMELPSSEDLMEWTKEVLRMTSPSTQLADLDLNCLLDTVTRENLQRATQEKKVEITRMENMVANKKKREAKERGQLEKKIASQQLKVHKLMSQMSNLESELSQEEEAYKALEMLINTQEAPGMEAEKEELQDVKLQAKPRGKGRTKAVTFAVKIEEPAKGKSKSRSKLADSETDGVKHDQANRKRKKSLETVEAEKPAKSVKESEGPQKKVEKQEASSQEPLHPVGGRGKKPAATQPKRGVKTEEVPSTTRREAPSQGRKLAAAAGGAEESQNGVLRRSKRIASRT</sequence>
<proteinExistence type="predicted"/>
<keyword evidence="4" id="KW-1185">Reference proteome</keyword>
<evidence type="ECO:0000313" key="4">
    <source>
        <dbReference type="Proteomes" id="UP001346869"/>
    </source>
</evidence>
<reference evidence="3 4" key="1">
    <citation type="journal article" date="2023" name="Genes (Basel)">
        <title>Chromosome-Level Genome Assembly and Circadian Gene Repertoire of the Patagonia Blennie Eleginops maclovinus-The Closest Ancestral Proxy of Antarctic Cryonotothenioids.</title>
        <authorList>
            <person name="Cheng C.C."/>
            <person name="Rivera-Colon A.G."/>
            <person name="Minhas B.F."/>
            <person name="Wilson L."/>
            <person name="Rayamajhi N."/>
            <person name="Vargas-Chacoff L."/>
            <person name="Catchen J.M."/>
        </authorList>
    </citation>
    <scope>NUCLEOTIDE SEQUENCE [LARGE SCALE GENOMIC DNA]</scope>
    <source>
        <strain evidence="3">JMC-PN-2008</strain>
    </source>
</reference>
<dbReference type="Proteomes" id="UP001346869">
    <property type="component" value="Unassembled WGS sequence"/>
</dbReference>
<name>A0AAN8A9E3_ELEMC</name>
<reference evidence="3 4" key="2">
    <citation type="journal article" date="2023" name="Mol. Biol. Evol.">
        <title>Genomics of Secondarily Temperate Adaptation in the Only Non-Antarctic Icefish.</title>
        <authorList>
            <person name="Rivera-Colon A.G."/>
            <person name="Rayamajhi N."/>
            <person name="Minhas B.F."/>
            <person name="Madrigal G."/>
            <person name="Bilyk K.T."/>
            <person name="Yoon V."/>
            <person name="Hune M."/>
            <person name="Gregory S."/>
            <person name="Cheng C.H.C."/>
            <person name="Catchen J.M."/>
        </authorList>
    </citation>
    <scope>NUCLEOTIDE SEQUENCE [LARGE SCALE GENOMIC DNA]</scope>
    <source>
        <strain evidence="3">JMC-PN-2008</strain>
    </source>
</reference>
<protein>
    <submittedName>
        <fullName evidence="3">Uncharacterized protein</fullName>
    </submittedName>
</protein>
<feature type="compositionally biased region" description="Basic and acidic residues" evidence="2">
    <location>
        <begin position="316"/>
        <end position="364"/>
    </location>
</feature>
<dbReference type="EMBL" id="JAUZQC010000026">
    <property type="protein sequence ID" value="KAK5847919.1"/>
    <property type="molecule type" value="Genomic_DNA"/>
</dbReference>
<comment type="caution">
    <text evidence="3">The sequence shown here is derived from an EMBL/GenBank/DDBJ whole genome shotgun (WGS) entry which is preliminary data.</text>
</comment>
<evidence type="ECO:0000313" key="3">
    <source>
        <dbReference type="EMBL" id="KAK5847919.1"/>
    </source>
</evidence>
<keyword evidence="1" id="KW-0175">Coiled coil</keyword>
<feature type="region of interest" description="Disordered" evidence="2">
    <location>
        <begin position="272"/>
        <end position="435"/>
    </location>
</feature>
<feature type="coiled-coil region" evidence="1">
    <location>
        <begin position="190"/>
        <end position="263"/>
    </location>
</feature>
<evidence type="ECO:0000256" key="2">
    <source>
        <dbReference type="SAM" id="MobiDB-lite"/>
    </source>
</evidence>
<feature type="compositionally biased region" description="Basic residues" evidence="2">
    <location>
        <begin position="426"/>
        <end position="435"/>
    </location>
</feature>
<feature type="compositionally biased region" description="Basic and acidic residues" evidence="2">
    <location>
        <begin position="50"/>
        <end position="67"/>
    </location>
</feature>
<accession>A0AAN8A9E3</accession>
<organism evidence="3 4">
    <name type="scientific">Eleginops maclovinus</name>
    <name type="common">Patagonian blennie</name>
    <name type="synonym">Eleginus maclovinus</name>
    <dbReference type="NCBI Taxonomy" id="56733"/>
    <lineage>
        <taxon>Eukaryota</taxon>
        <taxon>Metazoa</taxon>
        <taxon>Chordata</taxon>
        <taxon>Craniata</taxon>
        <taxon>Vertebrata</taxon>
        <taxon>Euteleostomi</taxon>
        <taxon>Actinopterygii</taxon>
        <taxon>Neopterygii</taxon>
        <taxon>Teleostei</taxon>
        <taxon>Neoteleostei</taxon>
        <taxon>Acanthomorphata</taxon>
        <taxon>Eupercaria</taxon>
        <taxon>Perciformes</taxon>
        <taxon>Notothenioidei</taxon>
        <taxon>Eleginopidae</taxon>
        <taxon>Eleginops</taxon>
    </lineage>
</organism>